<dbReference type="Pfam" id="PF14322">
    <property type="entry name" value="SusD-like_3"/>
    <property type="match status" value="1"/>
</dbReference>
<comment type="caution">
    <text evidence="8">The sequence shown here is derived from an EMBL/GenBank/DDBJ whole genome shotgun (WGS) entry which is preliminary data.</text>
</comment>
<feature type="domain" description="SusD-like N-terminal" evidence="7">
    <location>
        <begin position="82"/>
        <end position="215"/>
    </location>
</feature>
<evidence type="ECO:0000256" key="4">
    <source>
        <dbReference type="ARBA" id="ARBA00023136"/>
    </source>
</evidence>
<evidence type="ECO:0000256" key="5">
    <source>
        <dbReference type="ARBA" id="ARBA00023237"/>
    </source>
</evidence>
<accession>A0ABW5L1N1</accession>
<dbReference type="SUPFAM" id="SSF48452">
    <property type="entry name" value="TPR-like"/>
    <property type="match status" value="1"/>
</dbReference>
<keyword evidence="5" id="KW-0998">Cell outer membrane</keyword>
<dbReference type="Proteomes" id="UP001597440">
    <property type="component" value="Unassembled WGS sequence"/>
</dbReference>
<evidence type="ECO:0000313" key="9">
    <source>
        <dbReference type="Proteomes" id="UP001597440"/>
    </source>
</evidence>
<dbReference type="EMBL" id="JBHULD010000006">
    <property type="protein sequence ID" value="MFD2553641.1"/>
    <property type="molecule type" value="Genomic_DNA"/>
</dbReference>
<proteinExistence type="inferred from homology"/>
<protein>
    <submittedName>
        <fullName evidence="8">RagB/SusD family nutrient uptake outer membrane protein</fullName>
    </submittedName>
</protein>
<dbReference type="Gene3D" id="1.25.40.390">
    <property type="match status" value="1"/>
</dbReference>
<comment type="subcellular location">
    <subcellularLocation>
        <location evidence="1">Cell outer membrane</location>
    </subcellularLocation>
</comment>
<keyword evidence="3" id="KW-0732">Signal</keyword>
<dbReference type="InterPro" id="IPR012944">
    <property type="entry name" value="SusD_RagB_dom"/>
</dbReference>
<evidence type="ECO:0000259" key="6">
    <source>
        <dbReference type="Pfam" id="PF07980"/>
    </source>
</evidence>
<evidence type="ECO:0000256" key="3">
    <source>
        <dbReference type="ARBA" id="ARBA00022729"/>
    </source>
</evidence>
<keyword evidence="4" id="KW-0472">Membrane</keyword>
<feature type="domain" description="RagB/SusD" evidence="6">
    <location>
        <begin position="306"/>
        <end position="576"/>
    </location>
</feature>
<evidence type="ECO:0000259" key="7">
    <source>
        <dbReference type="Pfam" id="PF14322"/>
    </source>
</evidence>
<comment type="similarity">
    <text evidence="2">Belongs to the SusD family.</text>
</comment>
<organism evidence="8 9">
    <name type="scientific">Sphingobacterium tabacisoli</name>
    <dbReference type="NCBI Taxonomy" id="2044855"/>
    <lineage>
        <taxon>Bacteria</taxon>
        <taxon>Pseudomonadati</taxon>
        <taxon>Bacteroidota</taxon>
        <taxon>Sphingobacteriia</taxon>
        <taxon>Sphingobacteriales</taxon>
        <taxon>Sphingobacteriaceae</taxon>
        <taxon>Sphingobacterium</taxon>
    </lineage>
</organism>
<evidence type="ECO:0000313" key="8">
    <source>
        <dbReference type="EMBL" id="MFD2553641.1"/>
    </source>
</evidence>
<reference evidence="9" key="1">
    <citation type="journal article" date="2019" name="Int. J. Syst. Evol. Microbiol.">
        <title>The Global Catalogue of Microorganisms (GCM) 10K type strain sequencing project: providing services to taxonomists for standard genome sequencing and annotation.</title>
        <authorList>
            <consortium name="The Broad Institute Genomics Platform"/>
            <consortium name="The Broad Institute Genome Sequencing Center for Infectious Disease"/>
            <person name="Wu L."/>
            <person name="Ma J."/>
        </authorList>
    </citation>
    <scope>NUCLEOTIDE SEQUENCE [LARGE SCALE GENOMIC DNA]</scope>
    <source>
        <strain evidence="9">KCTC 52298</strain>
    </source>
</reference>
<evidence type="ECO:0000256" key="2">
    <source>
        <dbReference type="ARBA" id="ARBA00006275"/>
    </source>
</evidence>
<evidence type="ECO:0000256" key="1">
    <source>
        <dbReference type="ARBA" id="ARBA00004442"/>
    </source>
</evidence>
<dbReference type="RefSeq" id="WP_210355789.1">
    <property type="nucleotide sequence ID" value="NZ_JAEQMU010000005.1"/>
</dbReference>
<dbReference type="InterPro" id="IPR011990">
    <property type="entry name" value="TPR-like_helical_dom_sf"/>
</dbReference>
<name>A0ABW5L1N1_9SPHI</name>
<sequence length="576" mass="65517">MKNISIQVLLGLALVTQLSSCEVDRYPENTVSDDNFWNSVEDVRLVANYFYTKLPGLATADVEMDNWGVDGYQNDKGNSTSDGSRVAPATSTDYDYSNIYQANKLIEKASEVIAKGADAKLVNWYVAEARFFRAWFYFEMFKRFGGVPIITKTMGVSDPDIFKARATREEVLQLIYDDLDYAIATLRSADQLSSAKDYGRISRTAALAFKSRVGLFEGTRAKFHGYGDAKKHLTIARDAARQVIDSKEHAVFSTPVIGENGKVSNEAYYNLFQEAGEGRANKENIIVKQYGINLENSILITPIQRYYEGGNIGATQNFVDNYLMIDGLPAKKSSYYIAPNAQMKHMEYFSMRDPRMGFTLFKSGDEFKGTGKYSVPNPTLQRTGFNIRKYANAQYFETQRSFIDRPVLRYAEVLLNYAEAVYELDGVITDEQLNATINVLRKRLPEVNIGTLEEPEYAAMPSLSNAFVNDNGLKMQDEIRRERRVELAYEGGMGYWDLIRWKTAEVEMVKPLLGSYFFLEYKAANWSANTPVDKDNYIVLQPANLRKFDPQKDYLWPLPTNEIAKNKEVLTQNPKW</sequence>
<dbReference type="Pfam" id="PF07980">
    <property type="entry name" value="SusD_RagB"/>
    <property type="match status" value="1"/>
</dbReference>
<keyword evidence="9" id="KW-1185">Reference proteome</keyword>
<gene>
    <name evidence="8" type="ORF">ACFSQW_04530</name>
</gene>
<dbReference type="InterPro" id="IPR033985">
    <property type="entry name" value="SusD-like_N"/>
</dbReference>